<evidence type="ECO:0000256" key="1">
    <source>
        <dbReference type="SAM" id="Phobius"/>
    </source>
</evidence>
<dbReference type="Pfam" id="PF01757">
    <property type="entry name" value="Acyl_transf_3"/>
    <property type="match status" value="1"/>
</dbReference>
<keyword evidence="1" id="KW-0812">Transmembrane</keyword>
<feature type="transmembrane region" description="Helical" evidence="1">
    <location>
        <begin position="287"/>
        <end position="305"/>
    </location>
</feature>
<keyword evidence="1" id="KW-1133">Transmembrane helix</keyword>
<dbReference type="RefSeq" id="WP_087142959.1">
    <property type="nucleotide sequence ID" value="NZ_FUKI01000092.1"/>
</dbReference>
<keyword evidence="4" id="KW-0012">Acyltransferase</keyword>
<dbReference type="InterPro" id="IPR002656">
    <property type="entry name" value="Acyl_transf_3_dom"/>
</dbReference>
<feature type="transmembrane region" description="Helical" evidence="1">
    <location>
        <begin position="134"/>
        <end position="155"/>
    </location>
</feature>
<keyword evidence="4" id="KW-0808">Transferase</keyword>
<dbReference type="EMBL" id="FUKI01000092">
    <property type="protein sequence ID" value="SJM91455.1"/>
    <property type="molecule type" value="Genomic_DNA"/>
</dbReference>
<proteinExistence type="predicted"/>
<name>A0A1R4H5B8_9GAMM</name>
<keyword evidence="1" id="KW-0472">Membrane</keyword>
<feature type="transmembrane region" description="Helical" evidence="1">
    <location>
        <begin position="31"/>
        <end position="50"/>
    </location>
</feature>
<dbReference type="AlphaFoldDB" id="A0A1R4H5B8"/>
<dbReference type="GO" id="GO:0016747">
    <property type="term" value="F:acyltransferase activity, transferring groups other than amino-acyl groups"/>
    <property type="evidence" value="ECO:0007669"/>
    <property type="project" value="InterPro"/>
</dbReference>
<dbReference type="GO" id="GO:0009103">
    <property type="term" value="P:lipopolysaccharide biosynthetic process"/>
    <property type="evidence" value="ECO:0007669"/>
    <property type="project" value="TreeGrafter"/>
</dbReference>
<feature type="transmembrane region" description="Helical" evidence="1">
    <location>
        <begin position="71"/>
        <end position="91"/>
    </location>
</feature>
<feature type="transmembrane region" description="Helical" evidence="1">
    <location>
        <begin position="317"/>
        <end position="334"/>
    </location>
</feature>
<dbReference type="InterPro" id="IPR050879">
    <property type="entry name" value="Acyltransferase_3"/>
</dbReference>
<reference evidence="5" key="1">
    <citation type="submission" date="2017-02" db="EMBL/GenBank/DDBJ databases">
        <authorList>
            <person name="Daims H."/>
        </authorList>
    </citation>
    <scope>NUCLEOTIDE SEQUENCE [LARGE SCALE GENOMIC DNA]</scope>
</reference>
<feature type="domain" description="Acyltransferase 3" evidence="2">
    <location>
        <begin position="7"/>
        <end position="330"/>
    </location>
</feature>
<feature type="transmembrane region" description="Helical" evidence="1">
    <location>
        <begin position="161"/>
        <end position="185"/>
    </location>
</feature>
<protein>
    <submittedName>
        <fullName evidence="4">Putative acyltransferase</fullName>
    </submittedName>
</protein>
<dbReference type="PANTHER" id="PTHR23028">
    <property type="entry name" value="ACETYLTRANSFERASE"/>
    <property type="match status" value="1"/>
</dbReference>
<accession>A0A1R4H5B8</accession>
<feature type="transmembrane region" description="Helical" evidence="1">
    <location>
        <begin position="197"/>
        <end position="215"/>
    </location>
</feature>
<dbReference type="InterPro" id="IPR043968">
    <property type="entry name" value="SGNH"/>
</dbReference>
<keyword evidence="5" id="KW-1185">Reference proteome</keyword>
<dbReference type="GO" id="GO:0016020">
    <property type="term" value="C:membrane"/>
    <property type="evidence" value="ECO:0007669"/>
    <property type="project" value="TreeGrafter"/>
</dbReference>
<feature type="transmembrane region" description="Helical" evidence="1">
    <location>
        <begin position="103"/>
        <end position="122"/>
    </location>
</feature>
<feature type="transmembrane region" description="Helical" evidence="1">
    <location>
        <begin position="221"/>
        <end position="241"/>
    </location>
</feature>
<dbReference type="Proteomes" id="UP000195667">
    <property type="component" value="Unassembled WGS sequence"/>
</dbReference>
<evidence type="ECO:0000259" key="2">
    <source>
        <dbReference type="Pfam" id="PF01757"/>
    </source>
</evidence>
<dbReference type="Pfam" id="PF19040">
    <property type="entry name" value="SGNH"/>
    <property type="match status" value="1"/>
</dbReference>
<dbReference type="PANTHER" id="PTHR23028:SF53">
    <property type="entry name" value="ACYL_TRANSF_3 DOMAIN-CONTAINING PROTEIN"/>
    <property type="match status" value="1"/>
</dbReference>
<evidence type="ECO:0000259" key="3">
    <source>
        <dbReference type="Pfam" id="PF19040"/>
    </source>
</evidence>
<evidence type="ECO:0000313" key="4">
    <source>
        <dbReference type="EMBL" id="SJM91455.1"/>
    </source>
</evidence>
<gene>
    <name evidence="4" type="ORF">CRENPOLYSF1_190094</name>
</gene>
<organism evidence="4 5">
    <name type="scientific">Crenothrix polyspora</name>
    <dbReference type="NCBI Taxonomy" id="360316"/>
    <lineage>
        <taxon>Bacteria</taxon>
        <taxon>Pseudomonadati</taxon>
        <taxon>Pseudomonadota</taxon>
        <taxon>Gammaproteobacteria</taxon>
        <taxon>Methylococcales</taxon>
        <taxon>Crenotrichaceae</taxon>
        <taxon>Crenothrix</taxon>
    </lineage>
</organism>
<dbReference type="OrthoDB" id="9767863at2"/>
<feature type="domain" description="SGNH" evidence="3">
    <location>
        <begin position="394"/>
        <end position="637"/>
    </location>
</feature>
<evidence type="ECO:0000313" key="5">
    <source>
        <dbReference type="Proteomes" id="UP000195667"/>
    </source>
</evidence>
<sequence length="666" mass="75121">MKHFTHIDGLRAIAVLAVVFNHLGIHWLPGGFVGVDIFFVISGFVITYGIKDRLAKGEFSLLDFYDRRVRRIFPAMLIIVGLSLIYGYFALPSGDYASLGNSAFSSALFFANVYFMHNTGYFDASAHAMPLLHLWSLAVEEQFYIVWPIVAWLLWKMTEFKGIVFASILGILLSTSLLACLFVTLHEPKAAFFLPYYRAWEFLLGTALAVGYSRLNLTGFLSAMLGVIGFFCMTYALLFITEDDAFPGIYALLPVIGALLLIASGLYTNWWGVRFLSSAIPRFFGHISYSLYLWHWPLIVFFIFYKGGGELTRYEQGCIFIASVVLATLTMYLIENPLRYMKMSAIRRVSIGIVAAGLVALSGHIINAQEGFPHRLSANVRGLSSLKVMWDWPCSQTRAIEGLAGNEWCVLGADWDKASRKGVLWGDSHAEHFAPEIHEVAKQQNLSLLLWRACPAYASYDIKLFRSKMPEYYLKCANSRKRLEEWIAEKKLIQTMVLAGAWRDQPEAIYKSDSDIRSRAYGLKLMKDGFVDLFKVLPATIDHIVLLGDVPRFSNDPIPCARRRIDASLIQQSCDLDILNSAEVIRRHADTDAVLKAAALTDKRVIFIPSAARMCTDKNCLTYVKNEFLYRDSHHLRRNFSFVARTALITKLGLTEALAIQPVKTE</sequence>
<feature type="transmembrane region" description="Helical" evidence="1">
    <location>
        <begin position="248"/>
        <end position="267"/>
    </location>
</feature>